<evidence type="ECO:0000313" key="3">
    <source>
        <dbReference type="EMBL" id="CAB4222024.1"/>
    </source>
</evidence>
<organism evidence="3">
    <name type="scientific">uncultured Caudovirales phage</name>
    <dbReference type="NCBI Taxonomy" id="2100421"/>
    <lineage>
        <taxon>Viruses</taxon>
        <taxon>Duplodnaviria</taxon>
        <taxon>Heunggongvirae</taxon>
        <taxon>Uroviricota</taxon>
        <taxon>Caudoviricetes</taxon>
        <taxon>Peduoviridae</taxon>
        <taxon>Maltschvirus</taxon>
        <taxon>Maltschvirus maltsch</taxon>
    </lineage>
</organism>
<proteinExistence type="predicted"/>
<protein>
    <submittedName>
        <fullName evidence="3">Uncharacterized protein</fullName>
    </submittedName>
</protein>
<dbReference type="EMBL" id="LR797515">
    <property type="protein sequence ID" value="CAB4222024.1"/>
    <property type="molecule type" value="Genomic_DNA"/>
</dbReference>
<dbReference type="EMBL" id="LR796922">
    <property type="protein sequence ID" value="CAB4174073.1"/>
    <property type="molecule type" value="Genomic_DNA"/>
</dbReference>
<evidence type="ECO:0000313" key="2">
    <source>
        <dbReference type="EMBL" id="CAB4194046.1"/>
    </source>
</evidence>
<name>A0A6J5T5A5_9CAUD</name>
<accession>A0A6J5T5A5</accession>
<dbReference type="EMBL" id="LR797202">
    <property type="protein sequence ID" value="CAB4194046.1"/>
    <property type="molecule type" value="Genomic_DNA"/>
</dbReference>
<sequence>MTVAVTTLRATLAAALSNPTVWQTFSFPPATVLANSVVISPSDPYIIPSNNSRNTVSPLANFTIRLYLPLLDNQGSLMDIETFIVGVFNKLAASSLTYNIGTVSGVSVDTTNGDLLTCSLQVSILTSWS</sequence>
<gene>
    <name evidence="2" type="ORF">UFOVP1256_12</name>
    <name evidence="3" type="ORF">UFOVP1643_3</name>
    <name evidence="1" type="ORF">UFOVP974_24</name>
</gene>
<evidence type="ECO:0000313" key="1">
    <source>
        <dbReference type="EMBL" id="CAB4174073.1"/>
    </source>
</evidence>
<reference evidence="3" key="1">
    <citation type="submission" date="2020-05" db="EMBL/GenBank/DDBJ databases">
        <authorList>
            <person name="Chiriac C."/>
            <person name="Salcher M."/>
            <person name="Ghai R."/>
            <person name="Kavagutti S V."/>
        </authorList>
    </citation>
    <scope>NUCLEOTIDE SEQUENCE</scope>
</reference>